<evidence type="ECO:0000256" key="3">
    <source>
        <dbReference type="ARBA" id="ARBA00022692"/>
    </source>
</evidence>
<feature type="transmembrane region" description="Helical" evidence="6">
    <location>
        <begin position="36"/>
        <end position="52"/>
    </location>
</feature>
<evidence type="ECO:0000313" key="8">
    <source>
        <dbReference type="Proteomes" id="UP000610558"/>
    </source>
</evidence>
<protein>
    <submittedName>
        <fullName evidence="7">FTR1 family protein</fullName>
    </submittedName>
</protein>
<dbReference type="AlphaFoldDB" id="A0A927GWE6"/>
<evidence type="ECO:0000256" key="2">
    <source>
        <dbReference type="ARBA" id="ARBA00008333"/>
    </source>
</evidence>
<evidence type="ECO:0000256" key="4">
    <source>
        <dbReference type="ARBA" id="ARBA00022989"/>
    </source>
</evidence>
<evidence type="ECO:0000256" key="5">
    <source>
        <dbReference type="ARBA" id="ARBA00023136"/>
    </source>
</evidence>
<sequence length="275" mass="29726">MLSTSVIILLREVLEAVLILSLFMASAQRSGLNNRWLLPAIGIGLLASIGYASQLSTIANLFDGVGQEIFDAFSLILLSVLLPLTMYGHFIRVKENSRPAGKLYALMIGVTIIAIAREGAEIYLYLSAFIPSPELRNSLFAGSAIGVGLGFSVGALFYFWLGSFKEQYGLRINAIIASLIAAGMILQACKMLIQADWLPDGQVWDSSGLIAEDSVLGQLMYALIGYEASPAPVQIAAYFIVLLSSLAFLFSGLYQSRTKAEKDVNHPQARNNHAA</sequence>
<feature type="transmembrane region" description="Helical" evidence="6">
    <location>
        <begin position="235"/>
        <end position="254"/>
    </location>
</feature>
<gene>
    <name evidence="7" type="ORF">IB286_04945</name>
</gene>
<reference evidence="7" key="1">
    <citation type="submission" date="2020-09" db="EMBL/GenBank/DDBJ databases">
        <authorList>
            <person name="Yoon J.-W."/>
        </authorList>
    </citation>
    <scope>NUCLEOTIDE SEQUENCE</scope>
    <source>
        <strain evidence="7">KMU-158</strain>
    </source>
</reference>
<dbReference type="GO" id="GO:0015093">
    <property type="term" value="F:ferrous iron transmembrane transporter activity"/>
    <property type="evidence" value="ECO:0007669"/>
    <property type="project" value="TreeGrafter"/>
</dbReference>
<proteinExistence type="inferred from homology"/>
<dbReference type="PANTHER" id="PTHR31632:SF2">
    <property type="entry name" value="PLASMA MEMBRANE IRON PERMEASE"/>
    <property type="match status" value="1"/>
</dbReference>
<dbReference type="PANTHER" id="PTHR31632">
    <property type="entry name" value="IRON TRANSPORTER FTH1"/>
    <property type="match status" value="1"/>
</dbReference>
<comment type="subcellular location">
    <subcellularLocation>
        <location evidence="1">Membrane</location>
        <topology evidence="1">Multi-pass membrane protein</topology>
    </subcellularLocation>
</comment>
<dbReference type="Proteomes" id="UP000610558">
    <property type="component" value="Unassembled WGS sequence"/>
</dbReference>
<dbReference type="RefSeq" id="WP_190763101.1">
    <property type="nucleotide sequence ID" value="NZ_JACXLD010000002.1"/>
</dbReference>
<organism evidence="7 8">
    <name type="scientific">Spongiibacter pelagi</name>
    <dbReference type="NCBI Taxonomy" id="2760804"/>
    <lineage>
        <taxon>Bacteria</taxon>
        <taxon>Pseudomonadati</taxon>
        <taxon>Pseudomonadota</taxon>
        <taxon>Gammaproteobacteria</taxon>
        <taxon>Cellvibrionales</taxon>
        <taxon>Spongiibacteraceae</taxon>
        <taxon>Spongiibacter</taxon>
    </lineage>
</organism>
<feature type="transmembrane region" description="Helical" evidence="6">
    <location>
        <begin position="172"/>
        <end position="193"/>
    </location>
</feature>
<keyword evidence="5 6" id="KW-0472">Membrane</keyword>
<comment type="caution">
    <text evidence="7">The sequence shown here is derived from an EMBL/GenBank/DDBJ whole genome shotgun (WGS) entry which is preliminary data.</text>
</comment>
<feature type="transmembrane region" description="Helical" evidence="6">
    <location>
        <begin position="6"/>
        <end position="24"/>
    </location>
</feature>
<keyword evidence="3 6" id="KW-0812">Transmembrane</keyword>
<keyword evidence="4 6" id="KW-1133">Transmembrane helix</keyword>
<dbReference type="Pfam" id="PF03239">
    <property type="entry name" value="FTR1"/>
    <property type="match status" value="1"/>
</dbReference>
<evidence type="ECO:0000256" key="6">
    <source>
        <dbReference type="SAM" id="Phobius"/>
    </source>
</evidence>
<dbReference type="EMBL" id="JACXLD010000002">
    <property type="protein sequence ID" value="MBD2858349.1"/>
    <property type="molecule type" value="Genomic_DNA"/>
</dbReference>
<feature type="transmembrane region" description="Helical" evidence="6">
    <location>
        <begin position="138"/>
        <end position="160"/>
    </location>
</feature>
<dbReference type="GO" id="GO:0033573">
    <property type="term" value="C:high-affinity iron permease complex"/>
    <property type="evidence" value="ECO:0007669"/>
    <property type="project" value="InterPro"/>
</dbReference>
<evidence type="ECO:0000256" key="1">
    <source>
        <dbReference type="ARBA" id="ARBA00004141"/>
    </source>
</evidence>
<evidence type="ECO:0000313" key="7">
    <source>
        <dbReference type="EMBL" id="MBD2858349.1"/>
    </source>
</evidence>
<name>A0A927GWE6_9GAMM</name>
<feature type="transmembrane region" description="Helical" evidence="6">
    <location>
        <begin position="103"/>
        <end position="126"/>
    </location>
</feature>
<dbReference type="InterPro" id="IPR004923">
    <property type="entry name" value="FTR1/Fip1/EfeU"/>
</dbReference>
<accession>A0A927GWE6</accession>
<feature type="transmembrane region" description="Helical" evidence="6">
    <location>
        <begin position="72"/>
        <end position="91"/>
    </location>
</feature>
<comment type="similarity">
    <text evidence="2">Belongs to the oxidase-dependent Fe transporter (OFeT) (TC 9.A.10.1) family.</text>
</comment>
<keyword evidence="8" id="KW-1185">Reference proteome</keyword>